<name>A0A382WN64_9ZZZZ</name>
<reference evidence="1" key="1">
    <citation type="submission" date="2018-05" db="EMBL/GenBank/DDBJ databases">
        <authorList>
            <person name="Lanie J.A."/>
            <person name="Ng W.-L."/>
            <person name="Kazmierczak K.M."/>
            <person name="Andrzejewski T.M."/>
            <person name="Davidsen T.M."/>
            <person name="Wayne K.J."/>
            <person name="Tettelin H."/>
            <person name="Glass J.I."/>
            <person name="Rusch D."/>
            <person name="Podicherti R."/>
            <person name="Tsui H.-C.T."/>
            <person name="Winkler M.E."/>
        </authorList>
    </citation>
    <scope>NUCLEOTIDE SEQUENCE</scope>
</reference>
<dbReference type="Pfam" id="PF14236">
    <property type="entry name" value="DruA"/>
    <property type="match status" value="1"/>
</dbReference>
<evidence type="ECO:0000313" key="1">
    <source>
        <dbReference type="EMBL" id="SVD59815.1"/>
    </source>
</evidence>
<proteinExistence type="predicted"/>
<sequence length="221" mass="25441">MSIQINPFEAQLKRKIRSHLRSLGYVIEDKELIAPKLTKDNIRKLHSKQRQDILISKNNFFKRLKPSIFDYFADGSSINPKKIKPRLEIVESGTINADLFNLASFTWSIPVSTGYGRRIRFLVWDDHNGKLMGLLAIKDPAINLKPREEHIGWDIITKHQKLVNVMDSYIVGSIPPYNQLLCGKLISCLLKTIEVKDIFNKKYKNTVGIISEKNKKPKLTL</sequence>
<dbReference type="EMBL" id="UINC01160913">
    <property type="protein sequence ID" value="SVD59815.1"/>
    <property type="molecule type" value="Genomic_DNA"/>
</dbReference>
<organism evidence="1">
    <name type="scientific">marine metagenome</name>
    <dbReference type="NCBI Taxonomy" id="408172"/>
    <lineage>
        <taxon>unclassified sequences</taxon>
        <taxon>metagenomes</taxon>
        <taxon>ecological metagenomes</taxon>
    </lineage>
</organism>
<dbReference type="InterPro" id="IPR025639">
    <property type="entry name" value="DruA"/>
</dbReference>
<feature type="non-terminal residue" evidence="1">
    <location>
        <position position="221"/>
    </location>
</feature>
<accession>A0A382WN64</accession>
<gene>
    <name evidence="1" type="ORF">METZ01_LOCUS412669</name>
</gene>
<dbReference type="AlphaFoldDB" id="A0A382WN64"/>
<protein>
    <submittedName>
        <fullName evidence="1">Uncharacterized protein</fullName>
    </submittedName>
</protein>